<dbReference type="Proteomes" id="UP000463983">
    <property type="component" value="Chromosome"/>
</dbReference>
<feature type="transmembrane region" description="Helical" evidence="1">
    <location>
        <begin position="184"/>
        <end position="202"/>
    </location>
</feature>
<feature type="transmembrane region" description="Helical" evidence="1">
    <location>
        <begin position="64"/>
        <end position="86"/>
    </location>
</feature>
<name>A0A857N847_9BACT</name>
<gene>
    <name evidence="2" type="ORF">MICH65_0522</name>
</gene>
<keyword evidence="2" id="KW-0808">Transferase</keyword>
<reference evidence="3" key="1">
    <citation type="journal article" date="2020" name="Microorganisms">
        <title>Complete Genome of a Member of a New Bacterial Lineage in the Microgenomates Group Reveals an Unusual Nucleotide Composition Disparity Between Two Strands of DNA and Limited Metabolic Potential.</title>
        <authorList>
            <person name="Kadnikov V.V."/>
            <person name="Mardanov A.V."/>
            <person name="Beletsky A.V."/>
            <person name="Karnachuk O.V."/>
            <person name="Ravin N.V."/>
        </authorList>
    </citation>
    <scope>NUCLEOTIDE SEQUENCE [LARGE SCALE GENOMIC DNA]</scope>
</reference>
<feature type="transmembrane region" description="Helical" evidence="1">
    <location>
        <begin position="322"/>
        <end position="339"/>
    </location>
</feature>
<feature type="transmembrane region" description="Helical" evidence="1">
    <location>
        <begin position="298"/>
        <end position="316"/>
    </location>
</feature>
<dbReference type="RefSeq" id="WP_161931882.1">
    <property type="nucleotide sequence ID" value="NZ_CP047901.1"/>
</dbReference>
<feature type="transmembrane region" description="Helical" evidence="1">
    <location>
        <begin position="146"/>
        <end position="172"/>
    </location>
</feature>
<keyword evidence="3" id="KW-1185">Reference proteome</keyword>
<feature type="transmembrane region" description="Helical" evidence="1">
    <location>
        <begin position="93"/>
        <end position="111"/>
    </location>
</feature>
<evidence type="ECO:0000313" key="3">
    <source>
        <dbReference type="Proteomes" id="UP000463983"/>
    </source>
</evidence>
<evidence type="ECO:0000313" key="2">
    <source>
        <dbReference type="EMBL" id="QHO63503.1"/>
    </source>
</evidence>
<dbReference type="AlphaFoldDB" id="A0A857N847"/>
<dbReference type="GO" id="GO:0016740">
    <property type="term" value="F:transferase activity"/>
    <property type="evidence" value="ECO:0007669"/>
    <property type="project" value="UniProtKB-KW"/>
</dbReference>
<evidence type="ECO:0000256" key="1">
    <source>
        <dbReference type="SAM" id="Phobius"/>
    </source>
</evidence>
<dbReference type="KEGG" id="caqa:MICH65_0522"/>
<proteinExistence type="predicted"/>
<feature type="transmembrane region" description="Helical" evidence="1">
    <location>
        <begin position="378"/>
        <end position="403"/>
    </location>
</feature>
<keyword evidence="1" id="KW-0812">Transmembrane</keyword>
<keyword evidence="1" id="KW-0472">Membrane</keyword>
<dbReference type="EMBL" id="CP047901">
    <property type="protein sequence ID" value="QHO63503.1"/>
    <property type="molecule type" value="Genomic_DNA"/>
</dbReference>
<accession>A0A857N847</accession>
<feature type="transmembrane region" description="Helical" evidence="1">
    <location>
        <begin position="7"/>
        <end position="23"/>
    </location>
</feature>
<organism evidence="2 3">
    <name type="scientific">Candidatus Chazhemtobacterium aquaticus</name>
    <dbReference type="NCBI Taxonomy" id="2715735"/>
    <lineage>
        <taxon>Bacteria</taxon>
        <taxon>Candidatus Chazhemtobacteraceae</taxon>
        <taxon>Candidatus Chazhemtobacterium</taxon>
    </lineage>
</organism>
<sequence length="541" mass="62329">MKLKKTHLILLVILVVSFFLRFYRLDQNLPEIYADETGHYILLHQPSLYHRIFSFTWFLGLNPLGVRAAAAFYSSLISLAIFLLASRLSKNQAVPFVAAIISVFLPWTFLIGRIGHSHIPLLVITSTLSAYFFLSKSKSSYLLSLLFLLVSAYLYQSALVIAPFVFLLTGYYLYRSLKPKQRRLGLLAVAISFLVVGVLFVTRFQGLSLSGRGLDLAIWRDPNTTHFSDKYRALSWVSKPSLFSFWLPTETLAAPLVYNRLTANLSIFTRNYLSFFSPDFLFLKGDPILRHSTGQFGVFYPFLLPLILYGAYRFFLTAPPKARHLFLVWILASPLPAAITKDGSGYLLRVITLLPFLTYFAALGITDSLSWFKTKWLRLLYVLGLSLVGIYSAYAFFFSYFHVYPYQLETARSYEYGFKALSDFQVENDGASLLIVWDGHYPQYHFYFWQKLPESDYRELVFEDIVVGESHFYHPAPNLYFVNPYTTSDVLEFIDMHQPNYLVLPDRYFVKYPTDLVPEDEQPVKQILYPTGEVAFSIYSL</sequence>
<protein>
    <submittedName>
        <fullName evidence="2">PMT family glycosyltransferase, 4-amino-4-deoxy-L-arabinose transferase</fullName>
    </submittedName>
</protein>
<keyword evidence="1" id="KW-1133">Transmembrane helix</keyword>
<feature type="transmembrane region" description="Helical" evidence="1">
    <location>
        <begin position="346"/>
        <end position="366"/>
    </location>
</feature>